<keyword evidence="6 9" id="KW-1133">Transmembrane helix</keyword>
<dbReference type="InterPro" id="IPR055348">
    <property type="entry name" value="DctQ"/>
</dbReference>
<feature type="transmembrane region" description="Helical" evidence="9">
    <location>
        <begin position="70"/>
        <end position="92"/>
    </location>
</feature>
<accession>A0ABV3RGV7</accession>
<keyword evidence="3" id="KW-1003">Cell membrane</keyword>
<evidence type="ECO:0000313" key="11">
    <source>
        <dbReference type="EMBL" id="MEW9918134.1"/>
    </source>
</evidence>
<comment type="caution">
    <text evidence="11">The sequence shown here is derived from an EMBL/GenBank/DDBJ whole genome shotgun (WGS) entry which is preliminary data.</text>
</comment>
<feature type="transmembrane region" description="Helical" evidence="9">
    <location>
        <begin position="151"/>
        <end position="173"/>
    </location>
</feature>
<keyword evidence="2 9" id="KW-0813">Transport</keyword>
<dbReference type="EMBL" id="JBFNXX010000001">
    <property type="protein sequence ID" value="MEW9918134.1"/>
    <property type="molecule type" value="Genomic_DNA"/>
</dbReference>
<dbReference type="InterPro" id="IPR007387">
    <property type="entry name" value="TRAP_DctQ"/>
</dbReference>
<comment type="subunit">
    <text evidence="9">The complex comprises the extracytoplasmic solute receptor protein and the two transmembrane proteins.</text>
</comment>
<evidence type="ECO:0000256" key="7">
    <source>
        <dbReference type="ARBA" id="ARBA00023136"/>
    </source>
</evidence>
<comment type="function">
    <text evidence="9">Part of the tripartite ATP-independent periplasmic (TRAP) transport system.</text>
</comment>
<feature type="transmembrane region" description="Helical" evidence="9">
    <location>
        <begin position="193"/>
        <end position="213"/>
    </location>
</feature>
<gene>
    <name evidence="11" type="ORF">AB2B41_00840</name>
</gene>
<evidence type="ECO:0000256" key="6">
    <source>
        <dbReference type="ARBA" id="ARBA00022989"/>
    </source>
</evidence>
<organism evidence="11 12">
    <name type="scientific">Sulfitobacter sediminis</name>
    <dbReference type="NCBI Taxonomy" id="3234186"/>
    <lineage>
        <taxon>Bacteria</taxon>
        <taxon>Pseudomonadati</taxon>
        <taxon>Pseudomonadota</taxon>
        <taxon>Alphaproteobacteria</taxon>
        <taxon>Rhodobacterales</taxon>
        <taxon>Roseobacteraceae</taxon>
        <taxon>Sulfitobacter</taxon>
    </lineage>
</organism>
<keyword evidence="12" id="KW-1185">Reference proteome</keyword>
<evidence type="ECO:0000313" key="12">
    <source>
        <dbReference type="Proteomes" id="UP001556098"/>
    </source>
</evidence>
<evidence type="ECO:0000256" key="1">
    <source>
        <dbReference type="ARBA" id="ARBA00004429"/>
    </source>
</evidence>
<sequence length="239" mass="27102">MSWEGTVMSVMADVGTIITSTLTGDITFSTVQAYRSPAAWWVFTPVTLLGGLLVYWIYKKVPFLDRHLERTIVVYTYIVIALIIFTGVIQRFGPNFSWFPEAWAGQPAWSTTIPPLLFMVMAWYGCAFNVRLRTHLSFNEFRSNMGPSGQIMLLVMDAILWMGFCIIVVTTTARVTVNSFDNFQIVLGTDNLMQWKFLITVPIAFLLMAGRVWENLFEDLKKYRAGEPLIEQAVIGGDV</sequence>
<dbReference type="PANTHER" id="PTHR35011">
    <property type="entry name" value="2,3-DIKETO-L-GULONATE TRAP TRANSPORTER SMALL PERMEASE PROTEIN YIAM"/>
    <property type="match status" value="1"/>
</dbReference>
<protein>
    <recommendedName>
        <fullName evidence="9">TRAP transporter small permease protein</fullName>
    </recommendedName>
</protein>
<name>A0ABV3RGV7_9RHOB</name>
<evidence type="ECO:0000259" key="10">
    <source>
        <dbReference type="Pfam" id="PF04290"/>
    </source>
</evidence>
<evidence type="ECO:0000256" key="5">
    <source>
        <dbReference type="ARBA" id="ARBA00022692"/>
    </source>
</evidence>
<dbReference type="Pfam" id="PF04290">
    <property type="entry name" value="DctQ"/>
    <property type="match status" value="1"/>
</dbReference>
<feature type="domain" description="Tripartite ATP-independent periplasmic transporters DctQ component" evidence="10">
    <location>
        <begin position="81"/>
        <end position="221"/>
    </location>
</feature>
<dbReference type="PANTHER" id="PTHR35011:SF2">
    <property type="entry name" value="2,3-DIKETO-L-GULONATE TRAP TRANSPORTER SMALL PERMEASE PROTEIN YIAM"/>
    <property type="match status" value="1"/>
</dbReference>
<evidence type="ECO:0000256" key="9">
    <source>
        <dbReference type="RuleBase" id="RU369079"/>
    </source>
</evidence>
<evidence type="ECO:0000256" key="2">
    <source>
        <dbReference type="ARBA" id="ARBA00022448"/>
    </source>
</evidence>
<keyword evidence="4 9" id="KW-0997">Cell inner membrane</keyword>
<comment type="similarity">
    <text evidence="8 9">Belongs to the TRAP transporter small permease family.</text>
</comment>
<evidence type="ECO:0000256" key="8">
    <source>
        <dbReference type="ARBA" id="ARBA00038436"/>
    </source>
</evidence>
<evidence type="ECO:0000256" key="4">
    <source>
        <dbReference type="ARBA" id="ARBA00022519"/>
    </source>
</evidence>
<feature type="transmembrane region" description="Helical" evidence="9">
    <location>
        <begin position="112"/>
        <end position="130"/>
    </location>
</feature>
<comment type="caution">
    <text evidence="9">Lacks conserved residue(s) required for the propagation of feature annotation.</text>
</comment>
<comment type="subcellular location">
    <subcellularLocation>
        <location evidence="1 9">Cell inner membrane</location>
        <topology evidence="1 9">Multi-pass membrane protein</topology>
    </subcellularLocation>
</comment>
<dbReference type="Proteomes" id="UP001556098">
    <property type="component" value="Unassembled WGS sequence"/>
</dbReference>
<reference evidence="11 12" key="1">
    <citation type="submission" date="2024-07" db="EMBL/GenBank/DDBJ databases">
        <title>Marimonas sp.nov., isolated from tidal-flat sediment.</title>
        <authorList>
            <person name="Jayan J.N."/>
            <person name="Lee S.S."/>
        </authorList>
    </citation>
    <scope>NUCLEOTIDE SEQUENCE [LARGE SCALE GENOMIC DNA]</scope>
    <source>
        <strain evidence="11 12">MJW-29</strain>
    </source>
</reference>
<keyword evidence="7 9" id="KW-0472">Membrane</keyword>
<keyword evidence="5 9" id="KW-0812">Transmembrane</keyword>
<feature type="transmembrane region" description="Helical" evidence="9">
    <location>
        <begin position="38"/>
        <end position="58"/>
    </location>
</feature>
<proteinExistence type="inferred from homology"/>
<evidence type="ECO:0000256" key="3">
    <source>
        <dbReference type="ARBA" id="ARBA00022475"/>
    </source>
</evidence>